<reference evidence="3" key="1">
    <citation type="journal article" date="2017" name="Genome Biol.">
        <title>Comparative genomics reveals high biological diversity and specific adaptations in the industrially and medically important fungal genus Aspergillus.</title>
        <authorList>
            <person name="de Vries R.P."/>
            <person name="Riley R."/>
            <person name="Wiebenga A."/>
            <person name="Aguilar-Osorio G."/>
            <person name="Amillis S."/>
            <person name="Uchima C.A."/>
            <person name="Anderluh G."/>
            <person name="Asadollahi M."/>
            <person name="Askin M."/>
            <person name="Barry K."/>
            <person name="Battaglia E."/>
            <person name="Bayram O."/>
            <person name="Benocci T."/>
            <person name="Braus-Stromeyer S.A."/>
            <person name="Caldana C."/>
            <person name="Canovas D."/>
            <person name="Cerqueira G.C."/>
            <person name="Chen F."/>
            <person name="Chen W."/>
            <person name="Choi C."/>
            <person name="Clum A."/>
            <person name="Dos Santos R.A."/>
            <person name="Damasio A.R."/>
            <person name="Diallinas G."/>
            <person name="Emri T."/>
            <person name="Fekete E."/>
            <person name="Flipphi M."/>
            <person name="Freyberg S."/>
            <person name="Gallo A."/>
            <person name="Gournas C."/>
            <person name="Habgood R."/>
            <person name="Hainaut M."/>
            <person name="Harispe M.L."/>
            <person name="Henrissat B."/>
            <person name="Hilden K.S."/>
            <person name="Hope R."/>
            <person name="Hossain A."/>
            <person name="Karabika E."/>
            <person name="Karaffa L."/>
            <person name="Karanyi Z."/>
            <person name="Krasevec N."/>
            <person name="Kuo A."/>
            <person name="Kusch H."/>
            <person name="LaButti K."/>
            <person name="Lagendijk E.L."/>
            <person name="Lapidus A."/>
            <person name="Levasseur A."/>
            <person name="Lindquist E."/>
            <person name="Lipzen A."/>
            <person name="Logrieco A.F."/>
            <person name="MacCabe A."/>
            <person name="Maekelae M.R."/>
            <person name="Malavazi I."/>
            <person name="Melin P."/>
            <person name="Meyer V."/>
            <person name="Mielnichuk N."/>
            <person name="Miskei M."/>
            <person name="Molnar A.P."/>
            <person name="Mule G."/>
            <person name="Ngan C.Y."/>
            <person name="Orejas M."/>
            <person name="Orosz E."/>
            <person name="Ouedraogo J.P."/>
            <person name="Overkamp K.M."/>
            <person name="Park H.-S."/>
            <person name="Perrone G."/>
            <person name="Piumi F."/>
            <person name="Punt P.J."/>
            <person name="Ram A.F."/>
            <person name="Ramon A."/>
            <person name="Rauscher S."/>
            <person name="Record E."/>
            <person name="Riano-Pachon D.M."/>
            <person name="Robert V."/>
            <person name="Roehrig J."/>
            <person name="Ruller R."/>
            <person name="Salamov A."/>
            <person name="Salih N.S."/>
            <person name="Samson R.A."/>
            <person name="Sandor E."/>
            <person name="Sanguinetti M."/>
            <person name="Schuetze T."/>
            <person name="Sepcic K."/>
            <person name="Shelest E."/>
            <person name="Sherlock G."/>
            <person name="Sophianopoulou V."/>
            <person name="Squina F.M."/>
            <person name="Sun H."/>
            <person name="Susca A."/>
            <person name="Todd R.B."/>
            <person name="Tsang A."/>
            <person name="Unkles S.E."/>
            <person name="van de Wiele N."/>
            <person name="van Rossen-Uffink D."/>
            <person name="Oliveira J.V."/>
            <person name="Vesth T.C."/>
            <person name="Visser J."/>
            <person name="Yu J.-H."/>
            <person name="Zhou M."/>
            <person name="Andersen M.R."/>
            <person name="Archer D.B."/>
            <person name="Baker S.E."/>
            <person name="Benoit I."/>
            <person name="Brakhage A.A."/>
            <person name="Braus G.H."/>
            <person name="Fischer R."/>
            <person name="Frisvad J.C."/>
            <person name="Goldman G.H."/>
            <person name="Houbraken J."/>
            <person name="Oakley B."/>
            <person name="Pocsi I."/>
            <person name="Scazzocchio C."/>
            <person name="Seiboth B."/>
            <person name="vanKuyk P.A."/>
            <person name="Wortman J."/>
            <person name="Dyer P.S."/>
            <person name="Grigoriev I.V."/>
        </authorList>
    </citation>
    <scope>NUCLEOTIDE SEQUENCE [LARGE SCALE GENOMIC DNA]</scope>
    <source>
        <strain evidence="3">DTO 134E9</strain>
    </source>
</reference>
<evidence type="ECO:0000313" key="3">
    <source>
        <dbReference type="Proteomes" id="UP000184383"/>
    </source>
</evidence>
<dbReference type="AlphaFoldDB" id="A0A1L9RW99"/>
<keyword evidence="3" id="KW-1185">Reference proteome</keyword>
<accession>A0A1L9RW99</accession>
<evidence type="ECO:0000259" key="1">
    <source>
        <dbReference type="SMART" id="SM01111"/>
    </source>
</evidence>
<dbReference type="PANTHER" id="PTHR42076:SF1">
    <property type="entry name" value="CYANOVIRIN-N DOMAIN-CONTAINING PROTEIN"/>
    <property type="match status" value="1"/>
</dbReference>
<organism evidence="2 3">
    <name type="scientific">Aspergillus wentii DTO 134E9</name>
    <dbReference type="NCBI Taxonomy" id="1073089"/>
    <lineage>
        <taxon>Eukaryota</taxon>
        <taxon>Fungi</taxon>
        <taxon>Dikarya</taxon>
        <taxon>Ascomycota</taxon>
        <taxon>Pezizomycotina</taxon>
        <taxon>Eurotiomycetes</taxon>
        <taxon>Eurotiomycetidae</taxon>
        <taxon>Eurotiales</taxon>
        <taxon>Aspergillaceae</taxon>
        <taxon>Aspergillus</taxon>
        <taxon>Aspergillus subgen. Cremei</taxon>
    </lineage>
</organism>
<name>A0A1L9RW99_ASPWE</name>
<evidence type="ECO:0000313" key="2">
    <source>
        <dbReference type="EMBL" id="OJJ39220.1"/>
    </source>
</evidence>
<proteinExistence type="predicted"/>
<dbReference type="InterPro" id="IPR011058">
    <property type="entry name" value="Cyanovirin-N"/>
</dbReference>
<dbReference type="EMBL" id="KV878210">
    <property type="protein sequence ID" value="OJJ39220.1"/>
    <property type="molecule type" value="Genomic_DNA"/>
</dbReference>
<dbReference type="GeneID" id="63743446"/>
<feature type="domain" description="Cyanovirin-N" evidence="1">
    <location>
        <begin position="2"/>
        <end position="105"/>
    </location>
</feature>
<dbReference type="VEuPathDB" id="FungiDB:ASPWEDRAFT_103856"/>
<dbReference type="Gene3D" id="2.30.60.10">
    <property type="entry name" value="Cyanovirin-N"/>
    <property type="match status" value="1"/>
</dbReference>
<dbReference type="PANTHER" id="PTHR42076">
    <property type="entry name" value="CYANOVIRIN-N HOMOLOG"/>
    <property type="match status" value="1"/>
</dbReference>
<dbReference type="Proteomes" id="UP000184383">
    <property type="component" value="Unassembled WGS sequence"/>
</dbReference>
<gene>
    <name evidence="2" type="ORF">ASPWEDRAFT_103856</name>
</gene>
<dbReference type="STRING" id="1073089.A0A1L9RW99"/>
<protein>
    <recommendedName>
        <fullName evidence="1">Cyanovirin-N domain-containing protein</fullName>
    </recommendedName>
</protein>
<dbReference type="Pfam" id="PF08881">
    <property type="entry name" value="CVNH"/>
    <property type="match status" value="1"/>
</dbReference>
<dbReference type="OrthoDB" id="2441380at2759"/>
<dbReference type="SUPFAM" id="SSF51322">
    <property type="entry name" value="Cyanovirin-N"/>
    <property type="match status" value="1"/>
</dbReference>
<dbReference type="RefSeq" id="XP_040692896.1">
    <property type="nucleotide sequence ID" value="XM_040827598.1"/>
</dbReference>
<sequence>MSFHLSAENVRVEENHILVANLKNNNGEYHQVAVDLNVHIGNNNGHFQWGGKDFSQTARNVHFGIEGGASVPVLRAELRTPNGDWVGADVNLDERVINNNGQFEFQY</sequence>
<dbReference type="InterPro" id="IPR036673">
    <property type="entry name" value="Cyanovirin-N_sf"/>
</dbReference>
<dbReference type="SMART" id="SM01111">
    <property type="entry name" value="CVNH"/>
    <property type="match status" value="1"/>
</dbReference>